<reference evidence="2" key="1">
    <citation type="submission" date="2023-10" db="EMBL/GenBank/DDBJ databases">
        <title>Genome assembly of Pristionchus species.</title>
        <authorList>
            <person name="Yoshida K."/>
            <person name="Sommer R.J."/>
        </authorList>
    </citation>
    <scope>NUCLEOTIDE SEQUENCE</scope>
    <source>
        <strain evidence="2">RS0144</strain>
    </source>
</reference>
<evidence type="ECO:0000256" key="1">
    <source>
        <dbReference type="SAM" id="MobiDB-lite"/>
    </source>
</evidence>
<comment type="caution">
    <text evidence="2">The sequence shown here is derived from an EMBL/GenBank/DDBJ whole genome shotgun (WGS) entry which is preliminary data.</text>
</comment>
<sequence>GSDRIDISPEAALALAVFRREHQMHEPSSEQSIGWINRTPFFGNLGQQIPAVSTMRNMPYGLPMTLGGGGGGLASPVVSQPFFYVMKGHKTEEDSSEDQLDPKPIITPRSSRHHSHGPHPVIITSQPFAPPFEDKNGSISTKI</sequence>
<accession>A0AAV5TRN9</accession>
<dbReference type="AlphaFoldDB" id="A0AAV5TRN9"/>
<protein>
    <submittedName>
        <fullName evidence="2">Uncharacterized protein</fullName>
    </submittedName>
</protein>
<evidence type="ECO:0000313" key="2">
    <source>
        <dbReference type="EMBL" id="GMS96893.1"/>
    </source>
</evidence>
<proteinExistence type="predicted"/>
<organism evidence="2 3">
    <name type="scientific">Pristionchus entomophagus</name>
    <dbReference type="NCBI Taxonomy" id="358040"/>
    <lineage>
        <taxon>Eukaryota</taxon>
        <taxon>Metazoa</taxon>
        <taxon>Ecdysozoa</taxon>
        <taxon>Nematoda</taxon>
        <taxon>Chromadorea</taxon>
        <taxon>Rhabditida</taxon>
        <taxon>Rhabditina</taxon>
        <taxon>Diplogasteromorpha</taxon>
        <taxon>Diplogasteroidea</taxon>
        <taxon>Neodiplogasteridae</taxon>
        <taxon>Pristionchus</taxon>
    </lineage>
</organism>
<dbReference type="Proteomes" id="UP001432027">
    <property type="component" value="Unassembled WGS sequence"/>
</dbReference>
<evidence type="ECO:0000313" key="3">
    <source>
        <dbReference type="Proteomes" id="UP001432027"/>
    </source>
</evidence>
<feature type="region of interest" description="Disordered" evidence="1">
    <location>
        <begin position="89"/>
        <end position="143"/>
    </location>
</feature>
<gene>
    <name evidence="2" type="ORF">PENTCL1PPCAC_19068</name>
</gene>
<keyword evidence="3" id="KW-1185">Reference proteome</keyword>
<name>A0AAV5TRN9_9BILA</name>
<feature type="non-terminal residue" evidence="2">
    <location>
        <position position="1"/>
    </location>
</feature>
<dbReference type="EMBL" id="BTSX01000004">
    <property type="protein sequence ID" value="GMS96893.1"/>
    <property type="molecule type" value="Genomic_DNA"/>
</dbReference>